<gene>
    <name evidence="2" type="ORF">G3A44_10655</name>
</gene>
<dbReference type="PANTHER" id="PTHR34595">
    <property type="entry name" value="BLR5612 PROTEIN"/>
    <property type="match status" value="1"/>
</dbReference>
<accession>A0A7C9TMF8</accession>
<evidence type="ECO:0000313" key="2">
    <source>
        <dbReference type="EMBL" id="NDY91646.1"/>
    </source>
</evidence>
<sequence length="478" mass="53037">MRPSFDEMHAQGAAVREHYTTYDRWLAAQPRETMKARRDEAEMIFRRVGITFAVYGDKDSGEGTERLIPFDLIPRIIPAAEWRQMEKGLAQRVTALNRFIHDIYHGQEILKAGLIPAEQILQNAQFRPEMMGVDVPGGLYSQIAGIDIVRAANADGSGSYYVLEDNLRVPSGVSYMLENRKMMMRLFPELFSEHRVAPVAHYPDLLLDTLRSVAPAGVNDPTVVVMTPGMYNSAYFEHAFLAQQMGVELVEGQDLFVKDNYVFMRTTRGPRRVDVIYRRLDDDFLDPQVFRKDSTLGCPGLVAAYKAGNVTLSNAIGTGIADDKSIYPYVPKMVEFYLGEKPILNNVPTYLCREKGDLQYVLDHLGELVVKEVHGAGGYGMLVGPAATKAEIAAFREHLLANPSNYIAQPTLSLSTCPTFVESGIAPRHIDLRPFVLSGTKSVQMVPGGLTRVALKEGSLVVNSSQGGGTKDTWVLED</sequence>
<comment type="caution">
    <text evidence="2">The sequence shown here is derived from an EMBL/GenBank/DDBJ whole genome shotgun (WGS) entry which is preliminary data.</text>
</comment>
<dbReference type="Pfam" id="PF14403">
    <property type="entry name" value="CP_ATPgrasp_2"/>
    <property type="match status" value="1"/>
</dbReference>
<dbReference type="Proteomes" id="UP000484255">
    <property type="component" value="Unassembled WGS sequence"/>
</dbReference>
<feature type="domain" description="Circularly permuted ATP-grasp type 2" evidence="1">
    <location>
        <begin position="74"/>
        <end position="454"/>
    </location>
</feature>
<keyword evidence="3" id="KW-1185">Reference proteome</keyword>
<dbReference type="InterPro" id="IPR025841">
    <property type="entry name" value="CP_ATPgrasp_2"/>
</dbReference>
<dbReference type="PIRSF" id="PIRSF005522">
    <property type="entry name" value="UCP005522"/>
    <property type="match status" value="1"/>
</dbReference>
<dbReference type="RefSeq" id="WP_163457503.1">
    <property type="nucleotide sequence ID" value="NZ_JAAGOH010000011.1"/>
</dbReference>
<organism evidence="2 3">
    <name type="scientific">Ideonella livida</name>
    <dbReference type="NCBI Taxonomy" id="2707176"/>
    <lineage>
        <taxon>Bacteria</taxon>
        <taxon>Pseudomonadati</taxon>
        <taxon>Pseudomonadota</taxon>
        <taxon>Betaproteobacteria</taxon>
        <taxon>Burkholderiales</taxon>
        <taxon>Sphaerotilaceae</taxon>
        <taxon>Ideonella</taxon>
    </lineage>
</organism>
<reference evidence="2 3" key="1">
    <citation type="submission" date="2020-02" db="EMBL/GenBank/DDBJ databases">
        <title>Ideonella bacterium strain TBM-1.</title>
        <authorList>
            <person name="Chen W.-M."/>
        </authorList>
    </citation>
    <scope>NUCLEOTIDE SEQUENCE [LARGE SCALE GENOMIC DNA]</scope>
    <source>
        <strain evidence="2 3">TBM-1</strain>
    </source>
</reference>
<dbReference type="Gene3D" id="3.30.1490.270">
    <property type="match status" value="1"/>
</dbReference>
<evidence type="ECO:0000313" key="3">
    <source>
        <dbReference type="Proteomes" id="UP000484255"/>
    </source>
</evidence>
<dbReference type="InterPro" id="IPR016450">
    <property type="entry name" value="UCP005522"/>
</dbReference>
<dbReference type="PANTHER" id="PTHR34595:SF7">
    <property type="entry name" value="SLL1039 PROTEIN"/>
    <property type="match status" value="1"/>
</dbReference>
<dbReference type="InterPro" id="IPR051680">
    <property type="entry name" value="ATP-dep_Glu-Cys_Ligase-2"/>
</dbReference>
<proteinExistence type="predicted"/>
<evidence type="ECO:0000259" key="1">
    <source>
        <dbReference type="Pfam" id="PF14403"/>
    </source>
</evidence>
<dbReference type="AlphaFoldDB" id="A0A7C9TMF8"/>
<dbReference type="EMBL" id="JAAGOH010000011">
    <property type="protein sequence ID" value="NDY91646.1"/>
    <property type="molecule type" value="Genomic_DNA"/>
</dbReference>
<name>A0A7C9TMF8_9BURK</name>
<protein>
    <submittedName>
        <fullName evidence="2">Circularly permuted type 2 ATP-grasp protein</fullName>
    </submittedName>
</protein>
<dbReference type="SUPFAM" id="SSF56059">
    <property type="entry name" value="Glutathione synthetase ATP-binding domain-like"/>
    <property type="match status" value="1"/>
</dbReference>
<dbReference type="Gene3D" id="3.40.50.11290">
    <property type="match status" value="1"/>
</dbReference>